<dbReference type="InterPro" id="IPR011006">
    <property type="entry name" value="CheY-like_superfamily"/>
</dbReference>
<name>A0A430BDI5_SPHYA</name>
<feature type="region of interest" description="Disordered" evidence="3">
    <location>
        <begin position="1"/>
        <end position="36"/>
    </location>
</feature>
<keyword evidence="1 2" id="KW-0597">Phosphoprotein</keyword>
<evidence type="ECO:0000313" key="5">
    <source>
        <dbReference type="EMBL" id="RSU46894.1"/>
    </source>
</evidence>
<dbReference type="Proteomes" id="UP000287401">
    <property type="component" value="Unassembled WGS sequence"/>
</dbReference>
<dbReference type="GO" id="GO:0000160">
    <property type="term" value="P:phosphorelay signal transduction system"/>
    <property type="evidence" value="ECO:0007669"/>
    <property type="project" value="InterPro"/>
</dbReference>
<dbReference type="Gene3D" id="3.40.50.2300">
    <property type="match status" value="1"/>
</dbReference>
<dbReference type="Pfam" id="PF00072">
    <property type="entry name" value="Response_reg"/>
    <property type="match status" value="1"/>
</dbReference>
<protein>
    <submittedName>
        <fullName evidence="5">Response regulator</fullName>
    </submittedName>
</protein>
<evidence type="ECO:0000256" key="3">
    <source>
        <dbReference type="SAM" id="MobiDB-lite"/>
    </source>
</evidence>
<dbReference type="SUPFAM" id="SSF52172">
    <property type="entry name" value="CheY-like"/>
    <property type="match status" value="1"/>
</dbReference>
<dbReference type="SMART" id="SM00448">
    <property type="entry name" value="REC"/>
    <property type="match status" value="1"/>
</dbReference>
<feature type="domain" description="Response regulatory" evidence="4">
    <location>
        <begin position="42"/>
        <end position="153"/>
    </location>
</feature>
<sequence>MSKYQRITARRPSPERYPATSEAADTGSGQLSELRKPERTTKVLLVDDEELVRSATADMLRDIGYVVEEVNSGAQAIEILRSEHDIHAVVTDYLMPGMTGAQLISEVRQSGLSIPVLLITGYANTAEDVSDEVPKLPKPFRQVDLANRLAELINEDAS</sequence>
<dbReference type="AlphaFoldDB" id="A0A430BDI5"/>
<evidence type="ECO:0000256" key="1">
    <source>
        <dbReference type="ARBA" id="ARBA00022553"/>
    </source>
</evidence>
<feature type="modified residue" description="4-aspartylphosphate" evidence="2">
    <location>
        <position position="92"/>
    </location>
</feature>
<proteinExistence type="predicted"/>
<dbReference type="InterPro" id="IPR050595">
    <property type="entry name" value="Bact_response_regulator"/>
</dbReference>
<dbReference type="PANTHER" id="PTHR44591">
    <property type="entry name" value="STRESS RESPONSE REGULATOR PROTEIN 1"/>
    <property type="match status" value="1"/>
</dbReference>
<dbReference type="PROSITE" id="PS50110">
    <property type="entry name" value="RESPONSE_REGULATORY"/>
    <property type="match status" value="1"/>
</dbReference>
<reference evidence="5 6" key="1">
    <citation type="submission" date="2018-07" db="EMBL/GenBank/DDBJ databases">
        <title>Genomic and Epidemiologic Investigation of an Indolent Hospital Outbreak.</title>
        <authorList>
            <person name="Johnson R.C."/>
            <person name="Deming C."/>
            <person name="Conlan S."/>
            <person name="Zellmer C.J."/>
            <person name="Michelin A.V."/>
            <person name="Lee-Lin S."/>
            <person name="Thomas P.J."/>
            <person name="Park M."/>
            <person name="Weingarten R.A."/>
            <person name="Less J."/>
            <person name="Dekker J.P."/>
            <person name="Frank K.M."/>
            <person name="Musser K.A."/>
            <person name="Mcquiston J.R."/>
            <person name="Henderson D.K."/>
            <person name="Lau A.F."/>
            <person name="Palmore T.N."/>
            <person name="Segre J.A."/>
        </authorList>
    </citation>
    <scope>NUCLEOTIDE SEQUENCE [LARGE SCALE GENOMIC DNA]</scope>
    <source>
        <strain evidence="5 6">SK-NIH.Env6_1116</strain>
    </source>
</reference>
<comment type="caution">
    <text evidence="5">The sequence shown here is derived from an EMBL/GenBank/DDBJ whole genome shotgun (WGS) entry which is preliminary data.</text>
</comment>
<evidence type="ECO:0000313" key="6">
    <source>
        <dbReference type="Proteomes" id="UP000287401"/>
    </source>
</evidence>
<dbReference type="EMBL" id="QRAL01000054">
    <property type="protein sequence ID" value="RSU46894.1"/>
    <property type="molecule type" value="Genomic_DNA"/>
</dbReference>
<accession>A0A430BDI5</accession>
<dbReference type="PANTHER" id="PTHR44591:SF3">
    <property type="entry name" value="RESPONSE REGULATORY DOMAIN-CONTAINING PROTEIN"/>
    <property type="match status" value="1"/>
</dbReference>
<dbReference type="RefSeq" id="WP_126000076.1">
    <property type="nucleotide sequence ID" value="NZ_QRAL01000054.1"/>
</dbReference>
<organism evidence="5 6">
    <name type="scientific">Sphingobium yanoikuyae</name>
    <name type="common">Sphingomonas yanoikuyae</name>
    <dbReference type="NCBI Taxonomy" id="13690"/>
    <lineage>
        <taxon>Bacteria</taxon>
        <taxon>Pseudomonadati</taxon>
        <taxon>Pseudomonadota</taxon>
        <taxon>Alphaproteobacteria</taxon>
        <taxon>Sphingomonadales</taxon>
        <taxon>Sphingomonadaceae</taxon>
        <taxon>Sphingobium</taxon>
    </lineage>
</organism>
<evidence type="ECO:0000256" key="2">
    <source>
        <dbReference type="PROSITE-ProRule" id="PRU00169"/>
    </source>
</evidence>
<gene>
    <name evidence="5" type="ORF">DAH51_25235</name>
</gene>
<dbReference type="InterPro" id="IPR001789">
    <property type="entry name" value="Sig_transdc_resp-reg_receiver"/>
</dbReference>
<evidence type="ECO:0000259" key="4">
    <source>
        <dbReference type="PROSITE" id="PS50110"/>
    </source>
</evidence>